<dbReference type="KEGG" id="nmg:Nmag_0366"/>
<dbReference type="HOGENOM" id="CLU_2243930_0_0_2"/>
<dbReference type="Proteomes" id="UP000001879">
    <property type="component" value="Chromosome"/>
</dbReference>
<dbReference type="AlphaFoldDB" id="D3SXD6"/>
<reference evidence="1 2" key="2">
    <citation type="journal article" date="2012" name="BMC Genomics">
        <title>A comparative genomics perspective on the genetic content of the alkaliphilic haloarchaeon Natrialba magadii ATCC 43099T.</title>
        <authorList>
            <person name="Siddaramappa S."/>
            <person name="Challacombe J.F."/>
            <person name="Decastro R.E."/>
            <person name="Pfeiffer F."/>
            <person name="Sastre D.E."/>
            <person name="Gimenez M.I."/>
            <person name="Paggi R.A."/>
            <person name="Detter J.C."/>
            <person name="Davenport K.W."/>
            <person name="Goodwin L.A."/>
            <person name="Kyrpides N."/>
            <person name="Tapia R."/>
            <person name="Pitluck S."/>
            <person name="Lucas S."/>
            <person name="Woyke T."/>
            <person name="Maupin-Furlow J.A."/>
        </authorList>
    </citation>
    <scope>NUCLEOTIDE SEQUENCE [LARGE SCALE GENOMIC DNA]</scope>
    <source>
        <strain evidence="2">ATCC 43099 / DSM 3394 / CCM 3739 / CIP 104546 / IAM 13178 / JCM 8861 / NBRC 102185 / NCIMB 2190 / MS3</strain>
    </source>
</reference>
<gene>
    <name evidence="1" type="ordered locus">Nmag_0366</name>
</gene>
<proteinExistence type="predicted"/>
<accession>D3SXD6</accession>
<sequence length="104" mass="12158">MMYLMARIGHELTIIDTNALTRHDERDKTLFSMQLCERSHSARFPHTTRLSLQVESHIFVTARLLTLFSGLITEQDECFRLDSMTTHHRDSYLVFSKRIVSTSL</sequence>
<evidence type="ECO:0000313" key="2">
    <source>
        <dbReference type="Proteomes" id="UP000001879"/>
    </source>
</evidence>
<protein>
    <submittedName>
        <fullName evidence="1">Uncharacterized protein</fullName>
    </submittedName>
</protein>
<dbReference type="PaxDb" id="547559-Nmag_0366"/>
<dbReference type="EMBL" id="CP001932">
    <property type="protein sequence ID" value="ADD03956.1"/>
    <property type="molecule type" value="Genomic_DNA"/>
</dbReference>
<reference evidence="2" key="1">
    <citation type="submission" date="2010-02" db="EMBL/GenBank/DDBJ databases">
        <title>Complete sequence of chromosome of Natrialba magadii ATCC 43099.</title>
        <authorList>
            <consortium name="US DOE Joint Genome Institute"/>
            <person name="Lucas S."/>
            <person name="Copeland A."/>
            <person name="Lapidus A."/>
            <person name="Cheng J.-F."/>
            <person name="Bruce D."/>
            <person name="Goodwin L."/>
            <person name="Pitluck S."/>
            <person name="Davenport K."/>
            <person name="Saunders E."/>
            <person name="Detter J.C."/>
            <person name="Han C."/>
            <person name="Tapia R."/>
            <person name="Land M."/>
            <person name="Hauser L."/>
            <person name="Kyrpides N."/>
            <person name="Mikhailova N."/>
            <person name="De Castro R.E."/>
            <person name="Maupin-Furlow J.A."/>
            <person name="Woyke T."/>
        </authorList>
    </citation>
    <scope>NUCLEOTIDE SEQUENCE [LARGE SCALE GENOMIC DNA]</scope>
    <source>
        <strain evidence="2">ATCC 43099 / DSM 3394 / CCM 3739 / CIP 104546 / IAM 13178 / JCM 8861 / NBRC 102185 / NCIMB 2190 / MS3</strain>
    </source>
</reference>
<organism evidence="1 2">
    <name type="scientific">Natrialba magadii (strain ATCC 43099 / DSM 3394 / CCM 3739 / CIP 104546 / IAM 13178 / JCM 8861 / NBRC 102185 / NCIMB 2190 / MS3)</name>
    <name type="common">Natronobacterium magadii</name>
    <dbReference type="NCBI Taxonomy" id="547559"/>
    <lineage>
        <taxon>Archaea</taxon>
        <taxon>Methanobacteriati</taxon>
        <taxon>Methanobacteriota</taxon>
        <taxon>Stenosarchaea group</taxon>
        <taxon>Halobacteria</taxon>
        <taxon>Halobacteriales</taxon>
        <taxon>Natrialbaceae</taxon>
        <taxon>Natrialba</taxon>
    </lineage>
</organism>
<evidence type="ECO:0000313" key="1">
    <source>
        <dbReference type="EMBL" id="ADD03956.1"/>
    </source>
</evidence>
<keyword evidence="2" id="KW-1185">Reference proteome</keyword>
<name>D3SXD6_NATMM</name>